<accession>A0A1L8H576</accession>
<dbReference type="Xenbase" id="XB-GENE-22166254">
    <property type="gene designation" value="cldn17.S"/>
</dbReference>
<dbReference type="GO" id="GO:0005886">
    <property type="term" value="C:plasma membrane"/>
    <property type="evidence" value="ECO:0000318"/>
    <property type="project" value="GO_Central"/>
</dbReference>
<feature type="transmembrane region" description="Helical" evidence="8">
    <location>
        <begin position="124"/>
        <end position="147"/>
    </location>
</feature>
<evidence type="ECO:0000313" key="9">
    <source>
        <dbReference type="Proteomes" id="UP000186698"/>
    </source>
</evidence>
<keyword evidence="3 8" id="KW-1003">Cell membrane</keyword>
<dbReference type="OMA" id="YSRSQYI"/>
<evidence type="ECO:0000256" key="2">
    <source>
        <dbReference type="ARBA" id="ARBA00022427"/>
    </source>
</evidence>
<proteinExistence type="inferred from homology"/>
<dbReference type="PROSITE" id="PS01346">
    <property type="entry name" value="CLAUDIN"/>
    <property type="match status" value="1"/>
</dbReference>
<comment type="function">
    <text evidence="8">Claudins function as major constituents of the tight junction complexes that regulate the permeability of epithelia.</text>
</comment>
<comment type="subcellular location">
    <subcellularLocation>
        <location evidence="8">Cell junction</location>
        <location evidence="8">Tight junction</location>
    </subcellularLocation>
    <subcellularLocation>
        <location evidence="8">Cell membrane</location>
        <topology evidence="8">Multi-pass membrane protein</topology>
    </subcellularLocation>
</comment>
<comment type="similarity">
    <text evidence="1 8">Belongs to the claudin family.</text>
</comment>
<dbReference type="PRINTS" id="PR01077">
    <property type="entry name" value="CLAUDIN"/>
</dbReference>
<dbReference type="STRING" id="8355.A0A1L8H576"/>
<keyword evidence="9" id="KW-1185">Reference proteome</keyword>
<keyword evidence="6 8" id="KW-1133">Transmembrane helix</keyword>
<dbReference type="GO" id="GO:0007155">
    <property type="term" value="P:cell adhesion"/>
    <property type="evidence" value="ECO:0000318"/>
    <property type="project" value="GO_Central"/>
</dbReference>
<dbReference type="PANTHER" id="PTHR12002">
    <property type="entry name" value="CLAUDIN"/>
    <property type="match status" value="1"/>
</dbReference>
<dbReference type="CTD" id="108708866"/>
<organism evidence="9 10">
    <name type="scientific">Xenopus laevis</name>
    <name type="common">African clawed frog</name>
    <dbReference type="NCBI Taxonomy" id="8355"/>
    <lineage>
        <taxon>Eukaryota</taxon>
        <taxon>Metazoa</taxon>
        <taxon>Chordata</taxon>
        <taxon>Craniata</taxon>
        <taxon>Vertebrata</taxon>
        <taxon>Euteleostomi</taxon>
        <taxon>Amphibia</taxon>
        <taxon>Batrachia</taxon>
        <taxon>Anura</taxon>
        <taxon>Pipoidea</taxon>
        <taxon>Pipidae</taxon>
        <taxon>Xenopodinae</taxon>
        <taxon>Xenopus</taxon>
        <taxon>Xenopus</taxon>
    </lineage>
</organism>
<sequence>MAYFILHILGVILGAIAVLLTIIVTSMAQWRVSYMVEGNSMNCDKRIDGLYLSRWDGLWVTCVSKHIGSMDCHSYDSLVSITTDLKTGRVLMSFAVVISIIAFITAIVAFCFSRCCKGGEGSRFCLFITAGIGFILAAILVLIPISWTTSNIVIAINNPLCKTVQRQEIGEALLLGYPTILFLLITGAIFCCPYPRHERCDSIESCSDSSLPKPAYVQCQSQDRRPTQAHYSRSQYI</sequence>
<evidence type="ECO:0000256" key="5">
    <source>
        <dbReference type="ARBA" id="ARBA00022949"/>
    </source>
</evidence>
<dbReference type="AGR" id="Xenbase:XB-GENE-22166254"/>
<keyword evidence="7 8" id="KW-0472">Membrane</keyword>
<protein>
    <recommendedName>
        <fullName evidence="8">Claudin</fullName>
    </recommendedName>
</protein>
<dbReference type="PaxDb" id="8355-A0A1L8H576"/>
<evidence type="ECO:0000256" key="6">
    <source>
        <dbReference type="ARBA" id="ARBA00022989"/>
    </source>
</evidence>
<dbReference type="GO" id="GO:0005923">
    <property type="term" value="C:bicellular tight junction"/>
    <property type="evidence" value="ECO:0000318"/>
    <property type="project" value="GO_Central"/>
</dbReference>
<feature type="transmembrane region" description="Helical" evidence="8">
    <location>
        <begin position="172"/>
        <end position="192"/>
    </location>
</feature>
<feature type="transmembrane region" description="Helical" evidence="8">
    <location>
        <begin position="90"/>
        <end position="112"/>
    </location>
</feature>
<dbReference type="GO" id="GO:0005198">
    <property type="term" value="F:structural molecule activity"/>
    <property type="evidence" value="ECO:0007669"/>
    <property type="project" value="InterPro"/>
</dbReference>
<evidence type="ECO:0000256" key="1">
    <source>
        <dbReference type="ARBA" id="ARBA00008295"/>
    </source>
</evidence>
<reference evidence="9" key="1">
    <citation type="submission" date="2024-06" db="UniProtKB">
        <authorList>
            <consortium name="RefSeq"/>
        </authorList>
    </citation>
    <scope>NUCLEOTIDE SEQUENCE [LARGE SCALE GENOMIC DNA]</scope>
    <source>
        <strain evidence="9">J_2021</strain>
    </source>
</reference>
<evidence type="ECO:0000256" key="3">
    <source>
        <dbReference type="ARBA" id="ARBA00022475"/>
    </source>
</evidence>
<reference evidence="10" key="2">
    <citation type="submission" date="2025-08" db="UniProtKB">
        <authorList>
            <consortium name="RefSeq"/>
        </authorList>
    </citation>
    <scope>IDENTIFICATION</scope>
    <source>
        <strain evidence="10">J_2021</strain>
        <tissue evidence="10">Erythrocytes</tissue>
    </source>
</reference>
<dbReference type="KEGG" id="xla:108708866"/>
<dbReference type="AlphaFoldDB" id="A0A1L8H576"/>
<name>A0A1L8H576_XENLA</name>
<dbReference type="OrthoDB" id="9881231at2759"/>
<dbReference type="Gene3D" id="1.20.140.150">
    <property type="match status" value="1"/>
</dbReference>
<keyword evidence="4 8" id="KW-0812">Transmembrane</keyword>
<dbReference type="GO" id="GO:0070830">
    <property type="term" value="P:bicellular tight junction assembly"/>
    <property type="evidence" value="ECO:0000318"/>
    <property type="project" value="GO_Central"/>
</dbReference>
<dbReference type="Proteomes" id="UP000186698">
    <property type="component" value="Chromosome 2S"/>
</dbReference>
<feature type="transmembrane region" description="Helical" evidence="8">
    <location>
        <begin position="7"/>
        <end position="30"/>
    </location>
</feature>
<dbReference type="InterPro" id="IPR006187">
    <property type="entry name" value="Claudin"/>
</dbReference>
<dbReference type="Pfam" id="PF00822">
    <property type="entry name" value="PMP22_Claudin"/>
    <property type="match status" value="1"/>
</dbReference>
<dbReference type="RefSeq" id="XP_018104017.1">
    <property type="nucleotide sequence ID" value="XM_018248528.1"/>
</dbReference>
<dbReference type="InterPro" id="IPR017974">
    <property type="entry name" value="Claudin_CS"/>
</dbReference>
<evidence type="ECO:0000256" key="4">
    <source>
        <dbReference type="ARBA" id="ARBA00022692"/>
    </source>
</evidence>
<evidence type="ECO:0000313" key="11">
    <source>
        <dbReference type="Xenbase" id="XB-GENE-22166254"/>
    </source>
</evidence>
<gene>
    <name evidence="11" type="primary">cldn17.S</name>
    <name evidence="10" type="synonym">cldn17.1.S</name>
</gene>
<dbReference type="InterPro" id="IPR004031">
    <property type="entry name" value="PMP22/EMP/MP20/Claudin"/>
</dbReference>
<keyword evidence="5 8" id="KW-0965">Cell junction</keyword>
<evidence type="ECO:0000256" key="8">
    <source>
        <dbReference type="RuleBase" id="RU060637"/>
    </source>
</evidence>
<dbReference type="Bgee" id="108708866">
    <property type="expression patterns" value="Expressed in zone of skin and 2 other cell types or tissues"/>
</dbReference>
<dbReference type="GeneID" id="108708866"/>
<keyword evidence="2 8" id="KW-0796">Tight junction</keyword>
<evidence type="ECO:0000313" key="10">
    <source>
        <dbReference type="RefSeq" id="XP_018104017.1"/>
    </source>
</evidence>
<evidence type="ECO:0000256" key="7">
    <source>
        <dbReference type="ARBA" id="ARBA00023136"/>
    </source>
</evidence>